<dbReference type="Gene3D" id="3.10.180.10">
    <property type="entry name" value="2,3-Dihydroxybiphenyl 1,2-Dioxygenase, domain 1"/>
    <property type="match status" value="1"/>
</dbReference>
<keyword evidence="3" id="KW-1185">Reference proteome</keyword>
<dbReference type="KEGG" id="tum:CBW65_06450"/>
<evidence type="ECO:0000259" key="1">
    <source>
        <dbReference type="PROSITE" id="PS51819"/>
    </source>
</evidence>
<evidence type="ECO:0000313" key="2">
    <source>
        <dbReference type="EMBL" id="ARU60769.1"/>
    </source>
</evidence>
<dbReference type="PROSITE" id="PS51819">
    <property type="entry name" value="VOC"/>
    <property type="match status" value="1"/>
</dbReference>
<feature type="domain" description="VOC" evidence="1">
    <location>
        <begin position="27"/>
        <end position="148"/>
    </location>
</feature>
<protein>
    <recommendedName>
        <fullName evidence="1">VOC domain-containing protein</fullName>
    </recommendedName>
</protein>
<dbReference type="Pfam" id="PF00903">
    <property type="entry name" value="Glyoxalase"/>
    <property type="match status" value="1"/>
</dbReference>
<organism evidence="2 3">
    <name type="scientific">Tumebacillus avium</name>
    <dbReference type="NCBI Taxonomy" id="1903704"/>
    <lineage>
        <taxon>Bacteria</taxon>
        <taxon>Bacillati</taxon>
        <taxon>Bacillota</taxon>
        <taxon>Bacilli</taxon>
        <taxon>Bacillales</taxon>
        <taxon>Alicyclobacillaceae</taxon>
        <taxon>Tumebacillus</taxon>
    </lineage>
</organism>
<dbReference type="AlphaFoldDB" id="A0A1Y0IL57"/>
<accession>A0A1Y0IL57</accession>
<reference evidence="3" key="1">
    <citation type="submission" date="2017-05" db="EMBL/GenBank/DDBJ databases">
        <authorList>
            <person name="Sung H."/>
        </authorList>
    </citation>
    <scope>NUCLEOTIDE SEQUENCE [LARGE SCALE GENOMIC DNA]</scope>
    <source>
        <strain evidence="3">AR23208</strain>
    </source>
</reference>
<evidence type="ECO:0000313" key="3">
    <source>
        <dbReference type="Proteomes" id="UP000195437"/>
    </source>
</evidence>
<sequence length="234" mass="26031">MPNSTVPISVRCMASSHKRGVCPMQFRAPQINLYVENLEVSKAFYERLGFQLTFTAVIEGQEVHHELVLDGFKLGIATKESTREVHGLTPGSNAGCEIVVWTEDTDAAIHYLLENGATLLSEPHDFLHNLRSGWVKDPDGNPIQIVCKRAQQVINSETFKKKIEEIMEEARSAGKESVDICAGDVHSMVGGYPSSNHRMASCCEVMYSMQKPTDEVLYAPPKGKGATLRIRYYL</sequence>
<dbReference type="EMBL" id="CP021434">
    <property type="protein sequence ID" value="ARU60769.1"/>
    <property type="molecule type" value="Genomic_DNA"/>
</dbReference>
<dbReference type="InterPro" id="IPR029068">
    <property type="entry name" value="Glyas_Bleomycin-R_OHBP_Dase"/>
</dbReference>
<dbReference type="InterPro" id="IPR037523">
    <property type="entry name" value="VOC_core"/>
</dbReference>
<dbReference type="InterPro" id="IPR004360">
    <property type="entry name" value="Glyas_Fos-R_dOase_dom"/>
</dbReference>
<name>A0A1Y0IL57_9BACL</name>
<dbReference type="Proteomes" id="UP000195437">
    <property type="component" value="Chromosome"/>
</dbReference>
<proteinExistence type="predicted"/>
<dbReference type="SUPFAM" id="SSF54593">
    <property type="entry name" value="Glyoxalase/Bleomycin resistance protein/Dihydroxybiphenyl dioxygenase"/>
    <property type="match status" value="1"/>
</dbReference>
<gene>
    <name evidence="2" type="ORF">CBW65_06450</name>
</gene>